<keyword evidence="5" id="KW-0676">Redox-active center</keyword>
<dbReference type="Gene3D" id="1.25.40.10">
    <property type="entry name" value="Tetratricopeptide repeat domain"/>
    <property type="match status" value="2"/>
</dbReference>
<dbReference type="OrthoDB" id="9790390at2"/>
<dbReference type="Gene3D" id="3.40.30.10">
    <property type="entry name" value="Glutaredoxin"/>
    <property type="match status" value="1"/>
</dbReference>
<dbReference type="PANTHER" id="PTHR45663:SF11">
    <property type="entry name" value="GEO12009P1"/>
    <property type="match status" value="1"/>
</dbReference>
<dbReference type="SUPFAM" id="SSF48452">
    <property type="entry name" value="TPR-like"/>
    <property type="match status" value="1"/>
</dbReference>
<dbReference type="GO" id="GO:0005737">
    <property type="term" value="C:cytoplasm"/>
    <property type="evidence" value="ECO:0007669"/>
    <property type="project" value="TreeGrafter"/>
</dbReference>
<dbReference type="PROSITE" id="PS51352">
    <property type="entry name" value="THIOREDOXIN_2"/>
    <property type="match status" value="1"/>
</dbReference>
<evidence type="ECO:0000259" key="7">
    <source>
        <dbReference type="PROSITE" id="PS51352"/>
    </source>
</evidence>
<evidence type="ECO:0000256" key="4">
    <source>
        <dbReference type="ARBA" id="ARBA00023157"/>
    </source>
</evidence>
<accession>A0A451GF83</accession>
<name>A0A451GF83_9GAMM</name>
<keyword evidence="4" id="KW-1015">Disulfide bond</keyword>
<dbReference type="GO" id="GO:0015035">
    <property type="term" value="F:protein-disulfide reductase activity"/>
    <property type="evidence" value="ECO:0007669"/>
    <property type="project" value="UniProtKB-UniRule"/>
</dbReference>
<protein>
    <recommendedName>
        <fullName evidence="6">Thioredoxin</fullName>
    </recommendedName>
</protein>
<dbReference type="InterPro" id="IPR011990">
    <property type="entry name" value="TPR-like_helical_dom_sf"/>
</dbReference>
<organism evidence="8 9">
    <name type="scientific">Pseudidiomarina gelatinasegens</name>
    <dbReference type="NCBI Taxonomy" id="2487740"/>
    <lineage>
        <taxon>Bacteria</taxon>
        <taxon>Pseudomonadati</taxon>
        <taxon>Pseudomonadota</taxon>
        <taxon>Gammaproteobacteria</taxon>
        <taxon>Alteromonadales</taxon>
        <taxon>Idiomarinaceae</taxon>
        <taxon>Pseudidiomarina</taxon>
    </lineage>
</organism>
<keyword evidence="2" id="KW-0813">Transport</keyword>
<comment type="similarity">
    <text evidence="1">Belongs to the thioredoxin family.</text>
</comment>
<dbReference type="InterPro" id="IPR036249">
    <property type="entry name" value="Thioredoxin-like_sf"/>
</dbReference>
<gene>
    <name evidence="8" type="primary">trxA</name>
    <name evidence="8" type="ORF">EGC76_05960</name>
</gene>
<evidence type="ECO:0000313" key="9">
    <source>
        <dbReference type="Proteomes" id="UP000288789"/>
    </source>
</evidence>
<dbReference type="PRINTS" id="PR00421">
    <property type="entry name" value="THIOREDOXIN"/>
</dbReference>
<dbReference type="EMBL" id="RSFE01000003">
    <property type="protein sequence ID" value="RWU11799.1"/>
    <property type="molecule type" value="Genomic_DNA"/>
</dbReference>
<sequence>MTQAVVIDINLENAQRVIIEGSQDKLVIIDFWADWCESCKQLMPTLEKLAAAFPTQVVLAKVNCDEQQQLATQFNIRSLPTVIFFKDGQPVDGFAGVERESTIRARIEKYLPTVDDELVTQALKCVETGEYEQGYTLAKQAVDINPDSSQAQIVLADAACELGRLEQAEQLLSSIRMVDQDQYFQHVMSKLNVAKQAADSPELRQLAEQLTSAPDNHELRLELAAKLYAAHRAEEALEHIFAVLRQDLNFGQAKQQALDMLNALPKGDPLAASYRRKLYSMLY</sequence>
<dbReference type="InterPro" id="IPR017937">
    <property type="entry name" value="Thioredoxin_CS"/>
</dbReference>
<keyword evidence="3" id="KW-0249">Electron transport</keyword>
<dbReference type="PROSITE" id="PS00194">
    <property type="entry name" value="THIOREDOXIN_1"/>
    <property type="match status" value="1"/>
</dbReference>
<proteinExistence type="inferred from homology"/>
<dbReference type="InterPro" id="IPR013766">
    <property type="entry name" value="Thioredoxin_domain"/>
</dbReference>
<dbReference type="RefSeq" id="WP_128352083.1">
    <property type="nucleotide sequence ID" value="NZ_RSFE01000003.1"/>
</dbReference>
<dbReference type="SUPFAM" id="SSF52833">
    <property type="entry name" value="Thioredoxin-like"/>
    <property type="match status" value="1"/>
</dbReference>
<dbReference type="CDD" id="cd02956">
    <property type="entry name" value="ybbN"/>
    <property type="match status" value="1"/>
</dbReference>
<dbReference type="Pfam" id="PF14561">
    <property type="entry name" value="TPR_20"/>
    <property type="match status" value="1"/>
</dbReference>
<evidence type="ECO:0000256" key="5">
    <source>
        <dbReference type="ARBA" id="ARBA00023284"/>
    </source>
</evidence>
<evidence type="ECO:0000313" key="8">
    <source>
        <dbReference type="EMBL" id="RWU11799.1"/>
    </source>
</evidence>
<evidence type="ECO:0000256" key="6">
    <source>
        <dbReference type="NCBIfam" id="TIGR01068"/>
    </source>
</evidence>
<dbReference type="AlphaFoldDB" id="A0A451GF83"/>
<feature type="domain" description="Thioredoxin" evidence="7">
    <location>
        <begin position="1"/>
        <end position="112"/>
    </location>
</feature>
<dbReference type="Proteomes" id="UP000288789">
    <property type="component" value="Unassembled WGS sequence"/>
</dbReference>
<evidence type="ECO:0000256" key="1">
    <source>
        <dbReference type="ARBA" id="ARBA00008987"/>
    </source>
</evidence>
<keyword evidence="9" id="KW-1185">Reference proteome</keyword>
<evidence type="ECO:0000256" key="3">
    <source>
        <dbReference type="ARBA" id="ARBA00022982"/>
    </source>
</evidence>
<dbReference type="NCBIfam" id="TIGR01068">
    <property type="entry name" value="thioredoxin"/>
    <property type="match status" value="1"/>
</dbReference>
<dbReference type="GO" id="GO:0006950">
    <property type="term" value="P:response to stress"/>
    <property type="evidence" value="ECO:0007669"/>
    <property type="project" value="UniProtKB-ARBA"/>
</dbReference>
<reference evidence="8 9" key="1">
    <citation type="submission" date="2018-12" db="EMBL/GenBank/DDBJ databases">
        <authorList>
            <person name="Li A."/>
            <person name="Zhang M."/>
            <person name="Zhu H."/>
        </authorList>
    </citation>
    <scope>NUCLEOTIDE SEQUENCE [LARGE SCALE GENOMIC DNA]</scope>
    <source>
        <strain evidence="8 9">R04H25</strain>
    </source>
</reference>
<dbReference type="Pfam" id="PF00085">
    <property type="entry name" value="Thioredoxin"/>
    <property type="match status" value="1"/>
</dbReference>
<dbReference type="PANTHER" id="PTHR45663">
    <property type="entry name" value="GEO12009P1"/>
    <property type="match status" value="1"/>
</dbReference>
<evidence type="ECO:0000256" key="2">
    <source>
        <dbReference type="ARBA" id="ARBA00022448"/>
    </source>
</evidence>
<comment type="caution">
    <text evidence="8">The sequence shown here is derived from an EMBL/GenBank/DDBJ whole genome shotgun (WGS) entry which is preliminary data.</text>
</comment>
<dbReference type="InterPro" id="IPR005746">
    <property type="entry name" value="Thioredoxin"/>
</dbReference>
<dbReference type="Pfam" id="PF14559">
    <property type="entry name" value="TPR_19"/>
    <property type="match status" value="1"/>
</dbReference>